<dbReference type="FunFam" id="1.10.630.10:FF:000344">
    <property type="entry name" value="Cytochrome P450, family 8, subfamily B, polypeptide 1"/>
    <property type="match status" value="1"/>
</dbReference>
<dbReference type="InterPro" id="IPR036396">
    <property type="entry name" value="Cyt_P450_sf"/>
</dbReference>
<sequence>MVLWGPVLGALLVATVGYLCLQGLLQQRGPEKPPLDKGSVPWQGHAMTFRKNMFEFLKHMWAKHGDTFTVQLGGQYFTFVMDPLSFGPILKDAQRKPDFVEYRSVQGDHRMIHSASTKHLTGGGLEELNRAMLDSLSLVMLGPKGPSPDPTTFKYNRCLTPSGS</sequence>
<evidence type="ECO:0000256" key="2">
    <source>
        <dbReference type="ARBA" id="ARBA00023004"/>
    </source>
</evidence>
<evidence type="ECO:0000256" key="1">
    <source>
        <dbReference type="ARBA" id="ARBA00022723"/>
    </source>
</evidence>
<reference evidence="3" key="2">
    <citation type="submission" date="2025-09" db="UniProtKB">
        <authorList>
            <consortium name="Ensembl"/>
        </authorList>
    </citation>
    <scope>IDENTIFICATION</scope>
</reference>
<organism evidence="3 4">
    <name type="scientific">Catagonus wagneri</name>
    <name type="common">Chacoan peccary</name>
    <dbReference type="NCBI Taxonomy" id="51154"/>
    <lineage>
        <taxon>Eukaryota</taxon>
        <taxon>Metazoa</taxon>
        <taxon>Chordata</taxon>
        <taxon>Craniata</taxon>
        <taxon>Vertebrata</taxon>
        <taxon>Euteleostomi</taxon>
        <taxon>Mammalia</taxon>
        <taxon>Eutheria</taxon>
        <taxon>Laurasiatheria</taxon>
        <taxon>Artiodactyla</taxon>
        <taxon>Suina</taxon>
        <taxon>Tayassuidae</taxon>
        <taxon>Catagonus</taxon>
    </lineage>
</organism>
<accession>A0A8C3YJW5</accession>
<dbReference type="AlphaFoldDB" id="A0A8C3YJW5"/>
<dbReference type="GO" id="GO:0008397">
    <property type="term" value="F:sterol 12-alpha-hydroxylase activity"/>
    <property type="evidence" value="ECO:0007669"/>
    <property type="project" value="TreeGrafter"/>
</dbReference>
<dbReference type="GO" id="GO:0005506">
    <property type="term" value="F:iron ion binding"/>
    <property type="evidence" value="ECO:0007669"/>
    <property type="project" value="InterPro"/>
</dbReference>
<protein>
    <submittedName>
        <fullName evidence="3">Uncharacterized protein</fullName>
    </submittedName>
</protein>
<dbReference type="Gene3D" id="1.10.630.10">
    <property type="entry name" value="Cytochrome P450"/>
    <property type="match status" value="1"/>
</dbReference>
<dbReference type="Proteomes" id="UP000694540">
    <property type="component" value="Unplaced"/>
</dbReference>
<name>A0A8C3YJW5_9CETA</name>
<keyword evidence="2" id="KW-0408">Iron</keyword>
<dbReference type="InterPro" id="IPR002403">
    <property type="entry name" value="Cyt_P450_E_grp-IV"/>
</dbReference>
<dbReference type="PANTHER" id="PTHR24306:SF0">
    <property type="entry name" value="7-ALPHA-HYDROXYCHOLEST-4-EN-3-ONE 12-ALPHA-HYDROXYLASE"/>
    <property type="match status" value="1"/>
</dbReference>
<reference evidence="3" key="1">
    <citation type="submission" date="2025-08" db="UniProtKB">
        <authorList>
            <consortium name="Ensembl"/>
        </authorList>
    </citation>
    <scope>IDENTIFICATION</scope>
</reference>
<dbReference type="Ensembl" id="ENSCWAT00000022097.1">
    <property type="protein sequence ID" value="ENSCWAP00000020365.1"/>
    <property type="gene ID" value="ENSCWAG00000015588.1"/>
</dbReference>
<evidence type="ECO:0000313" key="3">
    <source>
        <dbReference type="Ensembl" id="ENSCWAP00000020365.1"/>
    </source>
</evidence>
<dbReference type="SUPFAM" id="SSF48264">
    <property type="entry name" value="Cytochrome P450"/>
    <property type="match status" value="1"/>
</dbReference>
<proteinExistence type="predicted"/>
<dbReference type="GO" id="GO:0020037">
    <property type="term" value="F:heme binding"/>
    <property type="evidence" value="ECO:0007669"/>
    <property type="project" value="InterPro"/>
</dbReference>
<dbReference type="PANTHER" id="PTHR24306">
    <property type="match status" value="1"/>
</dbReference>
<evidence type="ECO:0000313" key="4">
    <source>
        <dbReference type="Proteomes" id="UP000694540"/>
    </source>
</evidence>
<keyword evidence="1" id="KW-0479">Metal-binding</keyword>
<keyword evidence="4" id="KW-1185">Reference proteome</keyword>
<dbReference type="PRINTS" id="PR00465">
    <property type="entry name" value="EP450IV"/>
</dbReference>
<dbReference type="GeneTree" id="ENSGT00940000153709"/>